<gene>
    <name evidence="4" type="ORF">EGT49_03725</name>
</gene>
<dbReference type="OrthoDB" id="2190227at2"/>
<organism evidence="4 5">
    <name type="scientific">Companilactobacillus suantsaicola</name>
    <dbReference type="NCBI Taxonomy" id="2487723"/>
    <lineage>
        <taxon>Bacteria</taxon>
        <taxon>Bacillati</taxon>
        <taxon>Bacillota</taxon>
        <taxon>Bacilli</taxon>
        <taxon>Lactobacillales</taxon>
        <taxon>Lactobacillaceae</taxon>
        <taxon>Companilactobacillus</taxon>
    </lineage>
</organism>
<dbReference type="Proteomes" id="UP000298021">
    <property type="component" value="Unassembled WGS sequence"/>
</dbReference>
<name>A0A4Z0JQE5_9LACO</name>
<accession>A0A4Z0JQE5</accession>
<keyword evidence="5" id="KW-1185">Reference proteome</keyword>
<evidence type="ECO:0000313" key="4">
    <source>
        <dbReference type="EMBL" id="TGD24378.1"/>
    </source>
</evidence>
<protein>
    <submittedName>
        <fullName evidence="4">DUF5067 domain-containing protein</fullName>
    </submittedName>
</protein>
<dbReference type="PROSITE" id="PS51257">
    <property type="entry name" value="PROKAR_LIPOPROTEIN"/>
    <property type="match status" value="1"/>
</dbReference>
<evidence type="ECO:0000256" key="1">
    <source>
        <dbReference type="ARBA" id="ARBA00022729"/>
    </source>
</evidence>
<sequence>MEEIMKNKGLALTGLTILLASTLVACSGGNESSSKSDTADKTVKVKKKASTYFKDNKLVTKDYDIDITQTKVIQVGETGNEYGEKPVLAFWFKVHNKKAKDLDPNGAWISIFKAIQDNNKDSVNELDVGSLPDDRFLDSQSEEIKVGGTVEMAVSYELDDTTTPVKLTAENIVTGKSLGSMTYKLN</sequence>
<keyword evidence="1 2" id="KW-0732">Signal</keyword>
<evidence type="ECO:0000256" key="2">
    <source>
        <dbReference type="SAM" id="SignalP"/>
    </source>
</evidence>
<dbReference type="InterPro" id="IPR029050">
    <property type="entry name" value="Immunoprotect_excell_Ig-like"/>
</dbReference>
<comment type="caution">
    <text evidence="4">The sequence shown here is derived from an EMBL/GenBank/DDBJ whole genome shotgun (WGS) entry which is preliminary data.</text>
</comment>
<feature type="signal peptide" evidence="2">
    <location>
        <begin position="1"/>
        <end position="25"/>
    </location>
</feature>
<dbReference type="InterPro" id="IPR031989">
    <property type="entry name" value="DUF5067"/>
</dbReference>
<dbReference type="EMBL" id="RKLY01000006">
    <property type="protein sequence ID" value="TGD24378.1"/>
    <property type="molecule type" value="Genomic_DNA"/>
</dbReference>
<feature type="domain" description="DUF5067" evidence="3">
    <location>
        <begin position="41"/>
        <end position="170"/>
    </location>
</feature>
<feature type="chain" id="PRO_5039181493" evidence="2">
    <location>
        <begin position="26"/>
        <end position="186"/>
    </location>
</feature>
<dbReference type="AlphaFoldDB" id="A0A4Z0JQE5"/>
<dbReference type="Gene3D" id="2.60.40.1240">
    <property type="match status" value="1"/>
</dbReference>
<evidence type="ECO:0000313" key="5">
    <source>
        <dbReference type="Proteomes" id="UP000298021"/>
    </source>
</evidence>
<dbReference type="Pfam" id="PF16729">
    <property type="entry name" value="DUF5067"/>
    <property type="match status" value="1"/>
</dbReference>
<proteinExistence type="predicted"/>
<reference evidence="4 5" key="1">
    <citation type="submission" date="2018-10" db="EMBL/GenBank/DDBJ databases">
        <title>Lactobacillus sp. R7 and Lactobacillus sp. R19 isolated from fermented mustard green product of Taiwan.</title>
        <authorList>
            <person name="Lin S.-T."/>
        </authorList>
    </citation>
    <scope>NUCLEOTIDE SEQUENCE [LARGE SCALE GENOMIC DNA]</scope>
    <source>
        <strain evidence="4 5">BCRC 81127</strain>
    </source>
</reference>
<evidence type="ECO:0000259" key="3">
    <source>
        <dbReference type="Pfam" id="PF16729"/>
    </source>
</evidence>